<name>K0UQE8_MYCVA</name>
<comment type="caution">
    <text evidence="1">The sequence shown here is derived from an EMBL/GenBank/DDBJ whole genome shotgun (WGS) entry which is preliminary data.</text>
</comment>
<proteinExistence type="predicted"/>
<dbReference type="HOGENOM" id="CLU_743586_0_0_11"/>
<sequence length="329" mass="33073">MHVVLGLSLTSTSAAWALVDLRDGSILADDVVAVDGVDDVARAAARSVQSFALRADRDIDAVRLVWDGSDPSAGTAAIRVRTKLRLFGIDDIVTVTEDAALEGRNRTARHIDEDLVLAYGAARAAGATDNGAGLLDRIADSQRYQRIRTAVSAIPGGLAARAAAVALVAAVVGLVAYTLIDTPGPGHDVPDNTVAEAVLPAPPAAVPVAPIVIPPEPEVAPLPIVPDVPAAPQPESVWVPEIPEVPAVAEVSELAVAVDEPVVAEAPSTAVLGTNPAAPQPVSVIGVPHLSGAGPVAGPVPAAPPVTAPALPAPPAPAGPLGALFRALP</sequence>
<dbReference type="Proteomes" id="UP000006072">
    <property type="component" value="Unassembled WGS sequence"/>
</dbReference>
<dbReference type="AlphaFoldDB" id="K0UQE8"/>
<dbReference type="EMBL" id="ALQA01000025">
    <property type="protein sequence ID" value="EJZ09071.1"/>
    <property type="molecule type" value="Genomic_DNA"/>
</dbReference>
<accession>K0UQE8</accession>
<organism evidence="1 2">
    <name type="scientific">Mycolicibacterium vaccae ATCC 25954</name>
    <dbReference type="NCBI Taxonomy" id="1194972"/>
    <lineage>
        <taxon>Bacteria</taxon>
        <taxon>Bacillati</taxon>
        <taxon>Actinomycetota</taxon>
        <taxon>Actinomycetes</taxon>
        <taxon>Mycobacteriales</taxon>
        <taxon>Mycobacteriaceae</taxon>
        <taxon>Mycolicibacterium</taxon>
    </lineage>
</organism>
<evidence type="ECO:0000313" key="1">
    <source>
        <dbReference type="EMBL" id="EJZ09071.1"/>
    </source>
</evidence>
<gene>
    <name evidence="1" type="ORF">MVAC_13566</name>
</gene>
<dbReference type="PATRIC" id="fig|1194972.3.peg.2710"/>
<dbReference type="eggNOG" id="ENOG5031CYS">
    <property type="taxonomic scope" value="Bacteria"/>
</dbReference>
<reference evidence="1 2" key="1">
    <citation type="journal article" date="2012" name="J. Bacteriol.">
        <title>Complete Genome Sequence of Mycobacterium vaccae Type Strain ATCC 25954.</title>
        <authorList>
            <person name="Ho Y.S."/>
            <person name="Adroub S.A."/>
            <person name="Abadi M."/>
            <person name="Al Alwan B."/>
            <person name="Alkhateeb R."/>
            <person name="Gao G."/>
            <person name="Ragab A."/>
            <person name="Ali S."/>
            <person name="van Soolingen D."/>
            <person name="Bitter W."/>
            <person name="Pain A."/>
            <person name="Abdallah A.M."/>
        </authorList>
    </citation>
    <scope>NUCLEOTIDE SEQUENCE [LARGE SCALE GENOMIC DNA]</scope>
    <source>
        <strain evidence="1 2">ATCC 25954</strain>
    </source>
</reference>
<evidence type="ECO:0000313" key="2">
    <source>
        <dbReference type="Proteomes" id="UP000006072"/>
    </source>
</evidence>
<protein>
    <submittedName>
        <fullName evidence="1">Uncharacterized protein</fullName>
    </submittedName>
</protein>
<keyword evidence="2" id="KW-1185">Reference proteome</keyword>
<dbReference type="RefSeq" id="WP_003932196.1">
    <property type="nucleotide sequence ID" value="NZ_JH814696.1"/>
</dbReference>